<name>A0AAN9N257_CANGL</name>
<proteinExistence type="predicted"/>
<evidence type="ECO:0000313" key="2">
    <source>
        <dbReference type="Proteomes" id="UP001367508"/>
    </source>
</evidence>
<evidence type="ECO:0000313" key="1">
    <source>
        <dbReference type="EMBL" id="KAK7361883.1"/>
    </source>
</evidence>
<dbReference type="Proteomes" id="UP001367508">
    <property type="component" value="Unassembled WGS sequence"/>
</dbReference>
<comment type="caution">
    <text evidence="1">The sequence shown here is derived from an EMBL/GenBank/DDBJ whole genome shotgun (WGS) entry which is preliminary data.</text>
</comment>
<reference evidence="1 2" key="1">
    <citation type="submission" date="2024-01" db="EMBL/GenBank/DDBJ databases">
        <title>The genomes of 5 underutilized Papilionoideae crops provide insights into root nodulation and disease resistanc.</title>
        <authorList>
            <person name="Jiang F."/>
        </authorList>
    </citation>
    <scope>NUCLEOTIDE SEQUENCE [LARGE SCALE GENOMIC DNA]</scope>
    <source>
        <strain evidence="1">LVBAO_FW01</strain>
        <tissue evidence="1">Leaves</tissue>
    </source>
</reference>
<accession>A0AAN9N257</accession>
<keyword evidence="2" id="KW-1185">Reference proteome</keyword>
<dbReference type="EMBL" id="JAYMYQ010000001">
    <property type="protein sequence ID" value="KAK7361883.1"/>
    <property type="molecule type" value="Genomic_DNA"/>
</dbReference>
<gene>
    <name evidence="1" type="ORF">VNO77_03972</name>
</gene>
<sequence length="73" mass="8255">MQLLVASIGLMGIKNQKLWGFIKSLEALQPNANAKNNYFGQRKKLHGFSLFAIERDKGEESEEKSIDSKPMDD</sequence>
<dbReference type="AlphaFoldDB" id="A0AAN9N257"/>
<protein>
    <submittedName>
        <fullName evidence="1">Uncharacterized protein</fullName>
    </submittedName>
</protein>
<organism evidence="1 2">
    <name type="scientific">Canavalia gladiata</name>
    <name type="common">Sword bean</name>
    <name type="synonym">Dolichos gladiatus</name>
    <dbReference type="NCBI Taxonomy" id="3824"/>
    <lineage>
        <taxon>Eukaryota</taxon>
        <taxon>Viridiplantae</taxon>
        <taxon>Streptophyta</taxon>
        <taxon>Embryophyta</taxon>
        <taxon>Tracheophyta</taxon>
        <taxon>Spermatophyta</taxon>
        <taxon>Magnoliopsida</taxon>
        <taxon>eudicotyledons</taxon>
        <taxon>Gunneridae</taxon>
        <taxon>Pentapetalae</taxon>
        <taxon>rosids</taxon>
        <taxon>fabids</taxon>
        <taxon>Fabales</taxon>
        <taxon>Fabaceae</taxon>
        <taxon>Papilionoideae</taxon>
        <taxon>50 kb inversion clade</taxon>
        <taxon>NPAAA clade</taxon>
        <taxon>indigoferoid/millettioid clade</taxon>
        <taxon>Phaseoleae</taxon>
        <taxon>Canavalia</taxon>
    </lineage>
</organism>